<proteinExistence type="predicted"/>
<dbReference type="EMBL" id="CP000698">
    <property type="protein sequence ID" value="ABQ27202.1"/>
    <property type="molecule type" value="Genomic_DNA"/>
</dbReference>
<dbReference type="Pfam" id="PF13366">
    <property type="entry name" value="PDDEXK_3"/>
    <property type="match status" value="1"/>
</dbReference>
<protein>
    <recommendedName>
        <fullName evidence="3">GxxExxY protein</fullName>
    </recommendedName>
</protein>
<gene>
    <name evidence="1" type="ordered locus">Gura_3030</name>
</gene>
<organism evidence="1 2">
    <name type="scientific">Geotalea uraniireducens (strain Rf4)</name>
    <name type="common">Geobacter uraniireducens</name>
    <dbReference type="NCBI Taxonomy" id="351605"/>
    <lineage>
        <taxon>Bacteria</taxon>
        <taxon>Pseudomonadati</taxon>
        <taxon>Thermodesulfobacteriota</taxon>
        <taxon>Desulfuromonadia</taxon>
        <taxon>Geobacterales</taxon>
        <taxon>Geobacteraceae</taxon>
        <taxon>Geotalea</taxon>
    </lineage>
</organism>
<dbReference type="AlphaFoldDB" id="A5G5Y4"/>
<sequence>MTDRGCNDEDIYKHRELTDAIICCFYTVYNTLGFGFLEKVYENALLLELAKRQITATAQWPITVYYGENPVGDYFADILVEGKVIVEVKAVKQLAPEHESQLFNYLRATEIEVGLLLNFGPQPQVRRRSFDNRRKASRGG</sequence>
<keyword evidence="2" id="KW-1185">Reference proteome</keyword>
<dbReference type="KEGG" id="gur:Gura_3030"/>
<evidence type="ECO:0008006" key="3">
    <source>
        <dbReference type="Google" id="ProtNLM"/>
    </source>
</evidence>
<evidence type="ECO:0000313" key="2">
    <source>
        <dbReference type="Proteomes" id="UP000006695"/>
    </source>
</evidence>
<dbReference type="RefSeq" id="WP_011939869.1">
    <property type="nucleotide sequence ID" value="NC_009483.1"/>
</dbReference>
<dbReference type="HOGENOM" id="CLU_134960_0_1_7"/>
<reference evidence="1 2" key="1">
    <citation type="submission" date="2007-05" db="EMBL/GenBank/DDBJ databases">
        <title>Complete sequence of Geobacter uraniireducens Rf4.</title>
        <authorList>
            <consortium name="US DOE Joint Genome Institute"/>
            <person name="Copeland A."/>
            <person name="Lucas S."/>
            <person name="Lapidus A."/>
            <person name="Barry K."/>
            <person name="Detter J.C."/>
            <person name="Glavina del Rio T."/>
            <person name="Hammon N."/>
            <person name="Israni S."/>
            <person name="Dalin E."/>
            <person name="Tice H."/>
            <person name="Pitluck S."/>
            <person name="Chertkov O."/>
            <person name="Brettin T."/>
            <person name="Bruce D."/>
            <person name="Han C."/>
            <person name="Schmutz J."/>
            <person name="Larimer F."/>
            <person name="Land M."/>
            <person name="Hauser L."/>
            <person name="Kyrpides N."/>
            <person name="Mikhailova N."/>
            <person name="Shelobolina E."/>
            <person name="Aklujkar M."/>
            <person name="Lovley D."/>
            <person name="Richardson P."/>
        </authorList>
    </citation>
    <scope>NUCLEOTIDE SEQUENCE [LARGE SCALE GENOMIC DNA]</scope>
    <source>
        <strain evidence="2">ATCC BAA-1134 / JCM 13001 / Rf4</strain>
    </source>
</reference>
<dbReference type="InterPro" id="IPR026350">
    <property type="entry name" value="GxxExxY"/>
</dbReference>
<dbReference type="OrthoDB" id="9798792at2"/>
<name>A5G5Y4_GEOUR</name>
<dbReference type="Proteomes" id="UP000006695">
    <property type="component" value="Chromosome"/>
</dbReference>
<dbReference type="STRING" id="351605.Gura_3030"/>
<accession>A5G5Y4</accession>
<dbReference type="NCBIfam" id="TIGR04256">
    <property type="entry name" value="GxxExxY"/>
    <property type="match status" value="1"/>
</dbReference>
<evidence type="ECO:0000313" key="1">
    <source>
        <dbReference type="EMBL" id="ABQ27202.1"/>
    </source>
</evidence>